<evidence type="ECO:0000256" key="1">
    <source>
        <dbReference type="SAM" id="Phobius"/>
    </source>
</evidence>
<dbReference type="STRING" id="187868.SAMN05192589_11751"/>
<feature type="transmembrane region" description="Helical" evidence="1">
    <location>
        <begin position="32"/>
        <end position="51"/>
    </location>
</feature>
<keyword evidence="1" id="KW-0472">Membrane</keyword>
<dbReference type="AlphaFoldDB" id="A0A1G7CV62"/>
<proteinExistence type="predicted"/>
<organism evidence="2 3">
    <name type="scientific">Paracidovorax valerianellae</name>
    <dbReference type="NCBI Taxonomy" id="187868"/>
    <lineage>
        <taxon>Bacteria</taxon>
        <taxon>Pseudomonadati</taxon>
        <taxon>Pseudomonadota</taxon>
        <taxon>Betaproteobacteria</taxon>
        <taxon>Burkholderiales</taxon>
        <taxon>Comamonadaceae</taxon>
        <taxon>Paracidovorax</taxon>
    </lineage>
</organism>
<accession>A0A1G7CV62</accession>
<gene>
    <name evidence="2" type="ORF">SAMN05192589_11751</name>
</gene>
<keyword evidence="3" id="KW-1185">Reference proteome</keyword>
<name>A0A1G7CV62_9BURK</name>
<feature type="transmembrane region" description="Helical" evidence="1">
    <location>
        <begin position="6"/>
        <end position="25"/>
    </location>
</feature>
<keyword evidence="1" id="KW-0812">Transmembrane</keyword>
<evidence type="ECO:0000313" key="2">
    <source>
        <dbReference type="EMBL" id="SDE43121.1"/>
    </source>
</evidence>
<dbReference type="EMBL" id="FMZC01000017">
    <property type="protein sequence ID" value="SDE43121.1"/>
    <property type="molecule type" value="Genomic_DNA"/>
</dbReference>
<dbReference type="RefSeq" id="WP_175537818.1">
    <property type="nucleotide sequence ID" value="NZ_FMZC01000017.1"/>
</dbReference>
<sequence>MTMVESILLCLLVTLVITTFVGWRAGNERRDVNLLAGLAALCGVGAATALAV</sequence>
<dbReference type="Proteomes" id="UP000198781">
    <property type="component" value="Unassembled WGS sequence"/>
</dbReference>
<evidence type="ECO:0000313" key="3">
    <source>
        <dbReference type="Proteomes" id="UP000198781"/>
    </source>
</evidence>
<reference evidence="2 3" key="1">
    <citation type="submission" date="2016-10" db="EMBL/GenBank/DDBJ databases">
        <authorList>
            <person name="de Groot N.N."/>
        </authorList>
    </citation>
    <scope>NUCLEOTIDE SEQUENCE [LARGE SCALE GENOMIC DNA]</scope>
    <source>
        <strain evidence="2 3">DSM 16619</strain>
    </source>
</reference>
<keyword evidence="1" id="KW-1133">Transmembrane helix</keyword>
<protein>
    <submittedName>
        <fullName evidence="2">Uncharacterized protein</fullName>
    </submittedName>
</protein>